<dbReference type="PROSITE" id="PS00041">
    <property type="entry name" value="HTH_ARAC_FAMILY_1"/>
    <property type="match status" value="1"/>
</dbReference>
<dbReference type="EMBL" id="FNKX01000002">
    <property type="protein sequence ID" value="SDR44183.1"/>
    <property type="molecule type" value="Genomic_DNA"/>
</dbReference>
<evidence type="ECO:0000256" key="1">
    <source>
        <dbReference type="ARBA" id="ARBA00023015"/>
    </source>
</evidence>
<dbReference type="InterPro" id="IPR002818">
    <property type="entry name" value="DJ-1/PfpI"/>
</dbReference>
<dbReference type="InterPro" id="IPR018060">
    <property type="entry name" value="HTH_AraC"/>
</dbReference>
<dbReference type="Proteomes" id="UP000199365">
    <property type="component" value="Unassembled WGS sequence"/>
</dbReference>
<dbReference type="SUPFAM" id="SSF46689">
    <property type="entry name" value="Homeodomain-like"/>
    <property type="match status" value="2"/>
</dbReference>
<dbReference type="PANTHER" id="PTHR43280:SF2">
    <property type="entry name" value="HTH-TYPE TRANSCRIPTIONAL REGULATOR EXSA"/>
    <property type="match status" value="1"/>
</dbReference>
<reference evidence="6" key="1">
    <citation type="submission" date="2016-10" db="EMBL/GenBank/DDBJ databases">
        <authorList>
            <person name="Varghese N."/>
            <person name="Submissions S."/>
        </authorList>
    </citation>
    <scope>NUCLEOTIDE SEQUENCE [LARGE SCALE GENOMIC DNA]</scope>
    <source>
        <strain evidence="6">DUS833</strain>
    </source>
</reference>
<dbReference type="InterPro" id="IPR009057">
    <property type="entry name" value="Homeodomain-like_sf"/>
</dbReference>
<evidence type="ECO:0000313" key="6">
    <source>
        <dbReference type="Proteomes" id="UP000199365"/>
    </source>
</evidence>
<evidence type="ECO:0000313" key="5">
    <source>
        <dbReference type="EMBL" id="SDR44183.1"/>
    </source>
</evidence>
<dbReference type="Pfam" id="PF12833">
    <property type="entry name" value="HTH_18"/>
    <property type="match status" value="1"/>
</dbReference>
<feature type="domain" description="HTH araC/xylS-type" evidence="4">
    <location>
        <begin position="228"/>
        <end position="326"/>
    </location>
</feature>
<protein>
    <submittedName>
        <fullName evidence="5">Transcriptional regulator GlxA family, contains an amidase domain and an AraC-type DNA-binding HTH domain</fullName>
    </submittedName>
</protein>
<sequence length="331" mass="35915">MTPILSDALAPPDCPRQDIRSVQCSTIVKHVAIILYDGFSLLDAGTLAEALHVANELQSQSSNHSVTYRVNLISAGGGAVACSSSMMVWTEHFSTRDFDRLDNLFVPSGSGVAHASVDDNLIDLLRLVCARGVRVTAIGNGHMVLSAAGVARRDWPSMKHDIRLRSLSASAAEHDRDQALVTSLALLKMDLGAELAARVADRLGSDGGRTLAPAFEEMDAKTLAEKARASARWIVQNCAKPISVGDAARTSSMSERNFLRLFKRELGVTPSKYLLGARLDLTCKLLANSDLPVDKIARRTGLSNGERLSKLFRKELSMSPTEFRTQSRRKS</sequence>
<dbReference type="Pfam" id="PF01965">
    <property type="entry name" value="DJ-1_PfpI"/>
    <property type="match status" value="1"/>
</dbReference>
<gene>
    <name evidence="5" type="ORF">SAMN05445850_4049</name>
</gene>
<dbReference type="InterPro" id="IPR029062">
    <property type="entry name" value="Class_I_gatase-like"/>
</dbReference>
<dbReference type="PROSITE" id="PS01124">
    <property type="entry name" value="HTH_ARAC_FAMILY_2"/>
    <property type="match status" value="1"/>
</dbReference>
<keyword evidence="1" id="KW-0805">Transcription regulation</keyword>
<keyword evidence="6" id="KW-1185">Reference proteome</keyword>
<organism evidence="5 6">
    <name type="scientific">Paraburkholderia tuberum</name>
    <dbReference type="NCBI Taxonomy" id="157910"/>
    <lineage>
        <taxon>Bacteria</taxon>
        <taxon>Pseudomonadati</taxon>
        <taxon>Pseudomonadota</taxon>
        <taxon>Betaproteobacteria</taxon>
        <taxon>Burkholderiales</taxon>
        <taxon>Burkholderiaceae</taxon>
        <taxon>Paraburkholderia</taxon>
    </lineage>
</organism>
<dbReference type="AlphaFoldDB" id="A0A1H1J2N7"/>
<evidence type="ECO:0000256" key="2">
    <source>
        <dbReference type="ARBA" id="ARBA00023125"/>
    </source>
</evidence>
<dbReference type="SUPFAM" id="SSF52317">
    <property type="entry name" value="Class I glutamine amidotransferase-like"/>
    <property type="match status" value="1"/>
</dbReference>
<name>A0A1H1J2N7_9BURK</name>
<dbReference type="GO" id="GO:0003700">
    <property type="term" value="F:DNA-binding transcription factor activity"/>
    <property type="evidence" value="ECO:0007669"/>
    <property type="project" value="InterPro"/>
</dbReference>
<keyword evidence="3" id="KW-0804">Transcription</keyword>
<dbReference type="Gene3D" id="1.10.10.60">
    <property type="entry name" value="Homeodomain-like"/>
    <property type="match status" value="1"/>
</dbReference>
<accession>A0A1H1J2N7</accession>
<dbReference type="Gene3D" id="3.40.50.880">
    <property type="match status" value="1"/>
</dbReference>
<proteinExistence type="predicted"/>
<dbReference type="PANTHER" id="PTHR43280">
    <property type="entry name" value="ARAC-FAMILY TRANSCRIPTIONAL REGULATOR"/>
    <property type="match status" value="1"/>
</dbReference>
<evidence type="ECO:0000256" key="3">
    <source>
        <dbReference type="ARBA" id="ARBA00023163"/>
    </source>
</evidence>
<dbReference type="GO" id="GO:0043565">
    <property type="term" value="F:sequence-specific DNA binding"/>
    <property type="evidence" value="ECO:0007669"/>
    <property type="project" value="InterPro"/>
</dbReference>
<evidence type="ECO:0000259" key="4">
    <source>
        <dbReference type="PROSITE" id="PS01124"/>
    </source>
</evidence>
<dbReference type="SMART" id="SM00342">
    <property type="entry name" value="HTH_ARAC"/>
    <property type="match status" value="1"/>
</dbReference>
<dbReference type="STRING" id="157910.SAMN05445850_4049"/>
<dbReference type="InterPro" id="IPR018062">
    <property type="entry name" value="HTH_AraC-typ_CS"/>
</dbReference>
<keyword evidence="2 5" id="KW-0238">DNA-binding</keyword>